<gene>
    <name evidence="1" type="ORF">F511_17271</name>
</gene>
<protein>
    <submittedName>
        <fullName evidence="1">Uncharacterized protein</fullName>
    </submittedName>
</protein>
<proteinExistence type="predicted"/>
<dbReference type="AlphaFoldDB" id="A0A2Z7BR18"/>
<sequence>MRSVIANHGPGSNPRAGGRRHHACIVRHTAAHWLATSAAIQCHARQQDGASPPHRLRKAGRHWPAAILFLVAQPARPARWVFSQLPCWRLGAWLRPVSRGNRHFTVGGGRLRQSGPRPEGKLLRQPALEGLTRSARTDSPRKVGRNKFRRGAAAAAMQGGGRQREVGGESTGCVLGKRVYLVILAMSLFDLQDVCIVIGSLATLDLPMVVDLIGIYVLKGPYSSTPCAVPSLLYLTTAAAPPRAAAPRRRRDRTCFDRLLEKFPSVPNSKPMSYAEVVDSAVDVEEGLRNRRSRARPQAAQGGRPLFREHSLLSLPSLLINPRSSSRSSSLSSLAVKGSDLVAISLRRSLVLVRLVLADLVAVVLGQSFVASVEARIRLLSVLVCRALVISVVSMGISRGCVRRLDSSKPQPHLRVEEDRLGSFPSVPVA</sequence>
<organism evidence="1 2">
    <name type="scientific">Dorcoceras hygrometricum</name>
    <dbReference type="NCBI Taxonomy" id="472368"/>
    <lineage>
        <taxon>Eukaryota</taxon>
        <taxon>Viridiplantae</taxon>
        <taxon>Streptophyta</taxon>
        <taxon>Embryophyta</taxon>
        <taxon>Tracheophyta</taxon>
        <taxon>Spermatophyta</taxon>
        <taxon>Magnoliopsida</taxon>
        <taxon>eudicotyledons</taxon>
        <taxon>Gunneridae</taxon>
        <taxon>Pentapetalae</taxon>
        <taxon>asterids</taxon>
        <taxon>lamiids</taxon>
        <taxon>Lamiales</taxon>
        <taxon>Gesneriaceae</taxon>
        <taxon>Didymocarpoideae</taxon>
        <taxon>Trichosporeae</taxon>
        <taxon>Loxocarpinae</taxon>
        <taxon>Dorcoceras</taxon>
    </lineage>
</organism>
<reference evidence="1 2" key="1">
    <citation type="journal article" date="2015" name="Proc. Natl. Acad. Sci. U.S.A.">
        <title>The resurrection genome of Boea hygrometrica: A blueprint for survival of dehydration.</title>
        <authorList>
            <person name="Xiao L."/>
            <person name="Yang G."/>
            <person name="Zhang L."/>
            <person name="Yang X."/>
            <person name="Zhao S."/>
            <person name="Ji Z."/>
            <person name="Zhou Q."/>
            <person name="Hu M."/>
            <person name="Wang Y."/>
            <person name="Chen M."/>
            <person name="Xu Y."/>
            <person name="Jin H."/>
            <person name="Xiao X."/>
            <person name="Hu G."/>
            <person name="Bao F."/>
            <person name="Hu Y."/>
            <person name="Wan P."/>
            <person name="Li L."/>
            <person name="Deng X."/>
            <person name="Kuang T."/>
            <person name="Xiang C."/>
            <person name="Zhu J.K."/>
            <person name="Oliver M.J."/>
            <person name="He Y."/>
        </authorList>
    </citation>
    <scope>NUCLEOTIDE SEQUENCE [LARGE SCALE GENOMIC DNA]</scope>
    <source>
        <strain evidence="2">cv. XS01</strain>
    </source>
</reference>
<name>A0A2Z7BR18_9LAMI</name>
<accession>A0A2Z7BR18</accession>
<evidence type="ECO:0000313" key="1">
    <source>
        <dbReference type="EMBL" id="KZV37011.1"/>
    </source>
</evidence>
<dbReference type="Proteomes" id="UP000250235">
    <property type="component" value="Unassembled WGS sequence"/>
</dbReference>
<dbReference type="EMBL" id="KV003169">
    <property type="protein sequence ID" value="KZV37011.1"/>
    <property type="molecule type" value="Genomic_DNA"/>
</dbReference>
<evidence type="ECO:0000313" key="2">
    <source>
        <dbReference type="Proteomes" id="UP000250235"/>
    </source>
</evidence>
<keyword evidence="2" id="KW-1185">Reference proteome</keyword>